<dbReference type="GO" id="GO:0005886">
    <property type="term" value="C:plasma membrane"/>
    <property type="evidence" value="ECO:0007669"/>
    <property type="project" value="TreeGrafter"/>
</dbReference>
<dbReference type="SMART" id="SM01330">
    <property type="entry name" value="Frizzled"/>
    <property type="match status" value="1"/>
</dbReference>
<feature type="transmembrane region" description="Helical" evidence="5">
    <location>
        <begin position="268"/>
        <end position="288"/>
    </location>
</feature>
<protein>
    <submittedName>
        <fullName evidence="8">Frizzled-8</fullName>
    </submittedName>
</protein>
<dbReference type="Gene3D" id="1.10.2000.10">
    <property type="entry name" value="Frizzled cysteine-rich domain"/>
    <property type="match status" value="1"/>
</dbReference>
<dbReference type="PANTHER" id="PTHR11309">
    <property type="entry name" value="FRIZZLED"/>
    <property type="match status" value="1"/>
</dbReference>
<feature type="transmembrane region" description="Helical" evidence="5">
    <location>
        <begin position="399"/>
        <end position="424"/>
    </location>
</feature>
<dbReference type="InterPro" id="IPR015526">
    <property type="entry name" value="Frizzled/SFRP"/>
</dbReference>
<feature type="signal peptide" evidence="6">
    <location>
        <begin position="1"/>
        <end position="18"/>
    </location>
</feature>
<keyword evidence="5" id="KW-0472">Membrane</keyword>
<dbReference type="InterPro" id="IPR036790">
    <property type="entry name" value="Frizzled_dom_sf"/>
</dbReference>
<dbReference type="Pfam" id="PF01534">
    <property type="entry name" value="Frizzled"/>
    <property type="match status" value="2"/>
</dbReference>
<evidence type="ECO:0000259" key="7">
    <source>
        <dbReference type="PROSITE" id="PS50038"/>
    </source>
</evidence>
<proteinExistence type="predicted"/>
<dbReference type="SUPFAM" id="SSF63501">
    <property type="entry name" value="Frizzled cysteine-rich domain"/>
    <property type="match status" value="1"/>
</dbReference>
<dbReference type="OMA" id="MPIVYLA"/>
<dbReference type="InterPro" id="IPR020067">
    <property type="entry name" value="Frizzled_dom"/>
</dbReference>
<evidence type="ECO:0000256" key="2">
    <source>
        <dbReference type="ARBA" id="ARBA00023157"/>
    </source>
</evidence>
<name>A0A1D2ME67_ORCCI</name>
<keyword evidence="6" id="KW-0732">Signal</keyword>
<dbReference type="InterPro" id="IPR000539">
    <property type="entry name" value="Frizzled/Smoothened_7TM"/>
</dbReference>
<evidence type="ECO:0000313" key="8">
    <source>
        <dbReference type="EMBL" id="ODM91233.1"/>
    </source>
</evidence>
<keyword evidence="1" id="KW-0217">Developmental protein</keyword>
<sequence length="565" mass="63893">MDLLLWCISGCLGNHGVAVTPNQSPVDNSLLQSSARCQEITIPMCKSIRYNFTEMPNPFNHETQDEAGLEVHQYWPLVEIKCSDDLKFFICSLYVPICMEDYVGTVPACRSVCERARQVRLSWPDRMGCEQFPKYGKHSICMDEKNGELPGTNAIIPKLDRAGVFTSGILKKKCDSNACACRNPLVTLNPNSYVHQQTGFFQNTSSTISTGSCALRFPAGATVREPEEIRFANYWLTFWSAVTCGLSTITILTFMIDTTRFNYPERPIICISFCYVFVSLGYLTRIYVGHAETACGGGPVPPRSDPAVPKLQPGLHGGVPAHLLLHDKLFHLVRDPHDHVVPRLRPQVEHGGHLREIRSLPTPRRRCRRAIITYDYTCFPGDSISGICFVGNQEYWNLVFYVLVPMGGMLLLGTFFLVSGFIALMRIRSVIVREVRNVHKLEKLMIRIGVFSVLYTVNVVAVLSAYVYEAYVREEWVNKLNCNDCNDVVVENGNFKPAYSVLMIKWVLHVVGDRHNVEHLGVFNENDRDLEEIRVLKVPLHVFPQRLLQLLVLGHLSTHLHPHQS</sequence>
<dbReference type="Proteomes" id="UP000094527">
    <property type="component" value="Unassembled WGS sequence"/>
</dbReference>
<dbReference type="PANTHER" id="PTHR11309:SF126">
    <property type="entry name" value="FRIZZLED-2"/>
    <property type="match status" value="1"/>
</dbReference>
<dbReference type="STRING" id="48709.A0A1D2ME67"/>
<evidence type="ECO:0000256" key="4">
    <source>
        <dbReference type="PROSITE-ProRule" id="PRU00090"/>
    </source>
</evidence>
<evidence type="ECO:0000256" key="3">
    <source>
        <dbReference type="ARBA" id="ARBA00023170"/>
    </source>
</evidence>
<accession>A0A1D2ME67</accession>
<gene>
    <name evidence="8" type="ORF">Ocin01_15454</name>
</gene>
<feature type="disulfide bond" evidence="4">
    <location>
        <begin position="37"/>
        <end position="98"/>
    </location>
</feature>
<keyword evidence="2 4" id="KW-1015">Disulfide bond</keyword>
<dbReference type="GO" id="GO:0017147">
    <property type="term" value="F:Wnt-protein binding"/>
    <property type="evidence" value="ECO:0007669"/>
    <property type="project" value="TreeGrafter"/>
</dbReference>
<keyword evidence="5" id="KW-1133">Transmembrane helix</keyword>
<evidence type="ECO:0000256" key="1">
    <source>
        <dbReference type="ARBA" id="ARBA00022473"/>
    </source>
</evidence>
<comment type="caution">
    <text evidence="4">Lacks conserved residue(s) required for the propagation of feature annotation.</text>
</comment>
<keyword evidence="3" id="KW-0675">Receptor</keyword>
<evidence type="ECO:0000313" key="9">
    <source>
        <dbReference type="Proteomes" id="UP000094527"/>
    </source>
</evidence>
<dbReference type="PRINTS" id="PR00489">
    <property type="entry name" value="FRIZZLED"/>
</dbReference>
<feature type="domain" description="FZ" evidence="7">
    <location>
        <begin position="32"/>
        <end position="144"/>
    </location>
</feature>
<keyword evidence="5" id="KW-0812">Transmembrane</keyword>
<dbReference type="GO" id="GO:0042813">
    <property type="term" value="F:Wnt receptor activity"/>
    <property type="evidence" value="ECO:0007669"/>
    <property type="project" value="TreeGrafter"/>
</dbReference>
<feature type="transmembrane region" description="Helical" evidence="5">
    <location>
        <begin position="234"/>
        <end position="256"/>
    </location>
</feature>
<dbReference type="GO" id="GO:0060070">
    <property type="term" value="P:canonical Wnt signaling pathway"/>
    <property type="evidence" value="ECO:0007669"/>
    <property type="project" value="TreeGrafter"/>
</dbReference>
<dbReference type="PROSITE" id="PS50038">
    <property type="entry name" value="FZ"/>
    <property type="match status" value="1"/>
</dbReference>
<feature type="transmembrane region" description="Helical" evidence="5">
    <location>
        <begin position="444"/>
        <end position="468"/>
    </location>
</feature>
<organism evidence="8 9">
    <name type="scientific">Orchesella cincta</name>
    <name type="common">Springtail</name>
    <name type="synonym">Podura cincta</name>
    <dbReference type="NCBI Taxonomy" id="48709"/>
    <lineage>
        <taxon>Eukaryota</taxon>
        <taxon>Metazoa</taxon>
        <taxon>Ecdysozoa</taxon>
        <taxon>Arthropoda</taxon>
        <taxon>Hexapoda</taxon>
        <taxon>Collembola</taxon>
        <taxon>Entomobryomorpha</taxon>
        <taxon>Entomobryoidea</taxon>
        <taxon>Orchesellidae</taxon>
        <taxon>Orchesellinae</taxon>
        <taxon>Orchesella</taxon>
    </lineage>
</organism>
<keyword evidence="9" id="KW-1185">Reference proteome</keyword>
<comment type="caution">
    <text evidence="8">The sequence shown here is derived from an EMBL/GenBank/DDBJ whole genome shotgun (WGS) entry which is preliminary data.</text>
</comment>
<dbReference type="Gene3D" id="1.20.1070.10">
    <property type="entry name" value="Rhodopsin 7-helix transmembrane proteins"/>
    <property type="match status" value="2"/>
</dbReference>
<reference evidence="8 9" key="1">
    <citation type="journal article" date="2016" name="Genome Biol. Evol.">
        <title>Gene Family Evolution Reflects Adaptation to Soil Environmental Stressors in the Genome of the Collembolan Orchesella cincta.</title>
        <authorList>
            <person name="Faddeeva-Vakhrusheva A."/>
            <person name="Derks M.F."/>
            <person name="Anvar S.Y."/>
            <person name="Agamennone V."/>
            <person name="Suring W."/>
            <person name="Smit S."/>
            <person name="van Straalen N.M."/>
            <person name="Roelofs D."/>
        </authorList>
    </citation>
    <scope>NUCLEOTIDE SEQUENCE [LARGE SCALE GENOMIC DNA]</scope>
    <source>
        <tissue evidence="8">Mixed pool</tissue>
    </source>
</reference>
<dbReference type="EMBL" id="LJIJ01001623">
    <property type="protein sequence ID" value="ODM91233.1"/>
    <property type="molecule type" value="Genomic_DNA"/>
</dbReference>
<dbReference type="Pfam" id="PF01392">
    <property type="entry name" value="Fz"/>
    <property type="match status" value="1"/>
</dbReference>
<dbReference type="SMART" id="SM00063">
    <property type="entry name" value="FRI"/>
    <property type="match status" value="1"/>
</dbReference>
<feature type="disulfide bond" evidence="4">
    <location>
        <begin position="45"/>
        <end position="91"/>
    </location>
</feature>
<evidence type="ECO:0000256" key="6">
    <source>
        <dbReference type="SAM" id="SignalP"/>
    </source>
</evidence>
<feature type="chain" id="PRO_5008903888" evidence="6">
    <location>
        <begin position="19"/>
        <end position="565"/>
    </location>
</feature>
<dbReference type="AlphaFoldDB" id="A0A1D2ME67"/>
<evidence type="ECO:0000256" key="5">
    <source>
        <dbReference type="SAM" id="Phobius"/>
    </source>
</evidence>
<dbReference type="OrthoDB" id="10053709at2759"/>
<dbReference type="GO" id="GO:0035567">
    <property type="term" value="P:non-canonical Wnt signaling pathway"/>
    <property type="evidence" value="ECO:0007669"/>
    <property type="project" value="TreeGrafter"/>
</dbReference>